<reference evidence="4" key="1">
    <citation type="submission" date="2025-08" db="UniProtKB">
        <authorList>
            <consortium name="RefSeq"/>
        </authorList>
    </citation>
    <scope>IDENTIFICATION</scope>
</reference>
<dbReference type="InterPro" id="IPR036259">
    <property type="entry name" value="MFS_trans_sf"/>
</dbReference>
<feature type="compositionally biased region" description="Basic and acidic residues" evidence="1">
    <location>
        <begin position="13"/>
        <end position="26"/>
    </location>
</feature>
<evidence type="ECO:0000256" key="1">
    <source>
        <dbReference type="SAM" id="MobiDB-lite"/>
    </source>
</evidence>
<accession>A0AAJ6YNS2</accession>
<organism evidence="3 4">
    <name type="scientific">Ceratosolen solmsi marchali</name>
    <dbReference type="NCBI Taxonomy" id="326594"/>
    <lineage>
        <taxon>Eukaryota</taxon>
        <taxon>Metazoa</taxon>
        <taxon>Ecdysozoa</taxon>
        <taxon>Arthropoda</taxon>
        <taxon>Hexapoda</taxon>
        <taxon>Insecta</taxon>
        <taxon>Pterygota</taxon>
        <taxon>Neoptera</taxon>
        <taxon>Endopterygota</taxon>
        <taxon>Hymenoptera</taxon>
        <taxon>Apocrita</taxon>
        <taxon>Proctotrupomorpha</taxon>
        <taxon>Chalcidoidea</taxon>
        <taxon>Agaonidae</taxon>
        <taxon>Agaoninae</taxon>
        <taxon>Ceratosolen</taxon>
    </lineage>
</organism>
<feature type="transmembrane region" description="Helical" evidence="2">
    <location>
        <begin position="562"/>
        <end position="583"/>
    </location>
</feature>
<feature type="transmembrane region" description="Helical" evidence="2">
    <location>
        <begin position="44"/>
        <end position="66"/>
    </location>
</feature>
<feature type="transmembrane region" description="Helical" evidence="2">
    <location>
        <begin position="170"/>
        <end position="189"/>
    </location>
</feature>
<feature type="transmembrane region" description="Helical" evidence="2">
    <location>
        <begin position="86"/>
        <end position="106"/>
    </location>
</feature>
<dbReference type="Proteomes" id="UP000695007">
    <property type="component" value="Unplaced"/>
</dbReference>
<dbReference type="GeneID" id="105365109"/>
<feature type="transmembrane region" description="Helical" evidence="2">
    <location>
        <begin position="535"/>
        <end position="556"/>
    </location>
</feature>
<feature type="transmembrane region" description="Helical" evidence="2">
    <location>
        <begin position="138"/>
        <end position="158"/>
    </location>
</feature>
<keyword evidence="3" id="KW-1185">Reference proteome</keyword>
<feature type="region of interest" description="Disordered" evidence="1">
    <location>
        <begin position="1"/>
        <end position="39"/>
    </location>
</feature>
<dbReference type="AlphaFoldDB" id="A0AAJ6YNS2"/>
<dbReference type="PANTHER" id="PTHR11360">
    <property type="entry name" value="MONOCARBOXYLATE TRANSPORTER"/>
    <property type="match status" value="1"/>
</dbReference>
<feature type="transmembrane region" description="Helical" evidence="2">
    <location>
        <begin position="443"/>
        <end position="467"/>
    </location>
</feature>
<feature type="transmembrane region" description="Helical" evidence="2">
    <location>
        <begin position="201"/>
        <end position="220"/>
    </location>
</feature>
<evidence type="ECO:0000256" key="2">
    <source>
        <dbReference type="SAM" id="Phobius"/>
    </source>
</evidence>
<protein>
    <submittedName>
        <fullName evidence="4">Monocarboxylate transporter 14</fullName>
    </submittedName>
</protein>
<name>A0AAJ6YNS2_9HYME</name>
<feature type="transmembrane region" description="Helical" evidence="2">
    <location>
        <begin position="113"/>
        <end position="132"/>
    </location>
</feature>
<dbReference type="Pfam" id="PF07690">
    <property type="entry name" value="MFS_1"/>
    <property type="match status" value="1"/>
</dbReference>
<evidence type="ECO:0000313" key="4">
    <source>
        <dbReference type="RefSeq" id="XP_011501502.1"/>
    </source>
</evidence>
<dbReference type="InterPro" id="IPR050327">
    <property type="entry name" value="Proton-linked_MCT"/>
</dbReference>
<dbReference type="RefSeq" id="XP_011501502.1">
    <property type="nucleotide sequence ID" value="XM_011503200.1"/>
</dbReference>
<dbReference type="PANTHER" id="PTHR11360:SF309">
    <property type="entry name" value="MONOCARBOXYLATE TRANSPORTER 7-LIKE PROTEIN"/>
    <property type="match status" value="1"/>
</dbReference>
<dbReference type="KEGG" id="csol:105365109"/>
<feature type="transmembrane region" description="Helical" evidence="2">
    <location>
        <begin position="474"/>
        <end position="493"/>
    </location>
</feature>
<dbReference type="GO" id="GO:0008028">
    <property type="term" value="F:monocarboxylic acid transmembrane transporter activity"/>
    <property type="evidence" value="ECO:0007669"/>
    <property type="project" value="TreeGrafter"/>
</dbReference>
<feature type="transmembrane region" description="Helical" evidence="2">
    <location>
        <begin position="408"/>
        <end position="431"/>
    </location>
</feature>
<gene>
    <name evidence="4" type="primary">LOC105365109</name>
</gene>
<proteinExistence type="predicted"/>
<dbReference type="InterPro" id="IPR011701">
    <property type="entry name" value="MFS"/>
</dbReference>
<sequence>MVLKKSLKNGFKQGEDKAGLEARRVEESEDEEASSDYEASDGGWGWMVTLGLVVVFVTTIGPNASFTIVFGDFLEGTNQAGSVTTMLNSLFNISYSLAGLVTSPLLKQFSMRSVGVIGAILFSVPNVMMAFVHQVLEMAVIFFLQGIGLGLMFTICNTNFNAYFDKKRSMVMGISQAVVGLGGIVYPTGIELMMEEYGFRGTAAILGALSLHCISAMALMRPPSNWKAKFRNKKSIKDNEQLDQTKKLLVPENSQPGPREIKVLKRGEKWNSCRSLQDDDRNKNLDLTPEVRVASVTDVQSGVYRGRSKSLLVSGWSDWSRSRKNVLMTGFTSSSLTNLRVQPGTETLNNAVMQLRRAPTNTIAEVEQDSEAAMIEDINRKTPRAIGLRNRRLLDNLIDFSLLKDRPFLNMCLGISFVFTSDFTFAAFLPLMMTSRGFTKADAALAITASASAELVSRICLAIFTIFVDARPKMIFFVAMIGMTLAKLGYLYLEDTLTGTMIMVAAIGAARSWLLVPQPLVVVENVSVDQFAAAYGVYAVVSGIISVLFGPFAGLIKDWTDSFVVCQIVLLVMNALFIVPWAMEIIMTSKQTKSDA</sequence>
<keyword evidence="2" id="KW-0812">Transmembrane</keyword>
<evidence type="ECO:0000313" key="3">
    <source>
        <dbReference type="Proteomes" id="UP000695007"/>
    </source>
</evidence>
<keyword evidence="2" id="KW-0472">Membrane</keyword>
<feature type="compositionally biased region" description="Acidic residues" evidence="1">
    <location>
        <begin position="27"/>
        <end position="39"/>
    </location>
</feature>
<dbReference type="SUPFAM" id="SSF103473">
    <property type="entry name" value="MFS general substrate transporter"/>
    <property type="match status" value="1"/>
</dbReference>
<dbReference type="Gene3D" id="1.20.1250.20">
    <property type="entry name" value="MFS general substrate transporter like domains"/>
    <property type="match status" value="2"/>
</dbReference>
<keyword evidence="2" id="KW-1133">Transmembrane helix</keyword>